<reference evidence="1 2" key="1">
    <citation type="journal article" date="2023" name="Plants (Basel)">
        <title>Bridging the Gap: Combining Genomics and Transcriptomics Approaches to Understand Stylosanthes scabra, an Orphan Legume from the Brazilian Caatinga.</title>
        <authorList>
            <person name="Ferreira-Neto J.R.C."/>
            <person name="da Silva M.D."/>
            <person name="Binneck E."/>
            <person name="de Melo N.F."/>
            <person name="da Silva R.H."/>
            <person name="de Melo A.L.T.M."/>
            <person name="Pandolfi V."/>
            <person name="Bustamante F.O."/>
            <person name="Brasileiro-Vidal A.C."/>
            <person name="Benko-Iseppon A.M."/>
        </authorList>
    </citation>
    <scope>NUCLEOTIDE SEQUENCE [LARGE SCALE GENOMIC DNA]</scope>
    <source>
        <tissue evidence="1">Leaves</tissue>
    </source>
</reference>
<evidence type="ECO:0000313" key="1">
    <source>
        <dbReference type="EMBL" id="MED6175047.1"/>
    </source>
</evidence>
<dbReference type="EMBL" id="JASCZI010151974">
    <property type="protein sequence ID" value="MED6175047.1"/>
    <property type="molecule type" value="Genomic_DNA"/>
</dbReference>
<accession>A0ABU6VPZ9</accession>
<name>A0ABU6VPZ9_9FABA</name>
<comment type="caution">
    <text evidence="1">The sequence shown here is derived from an EMBL/GenBank/DDBJ whole genome shotgun (WGS) entry which is preliminary data.</text>
</comment>
<gene>
    <name evidence="1" type="ORF">PIB30_074834</name>
</gene>
<evidence type="ECO:0008006" key="3">
    <source>
        <dbReference type="Google" id="ProtNLM"/>
    </source>
</evidence>
<dbReference type="Proteomes" id="UP001341840">
    <property type="component" value="Unassembled WGS sequence"/>
</dbReference>
<protein>
    <recommendedName>
        <fullName evidence="3">CUT domain-containing protein</fullName>
    </recommendedName>
</protein>
<organism evidence="1 2">
    <name type="scientific">Stylosanthes scabra</name>
    <dbReference type="NCBI Taxonomy" id="79078"/>
    <lineage>
        <taxon>Eukaryota</taxon>
        <taxon>Viridiplantae</taxon>
        <taxon>Streptophyta</taxon>
        <taxon>Embryophyta</taxon>
        <taxon>Tracheophyta</taxon>
        <taxon>Spermatophyta</taxon>
        <taxon>Magnoliopsida</taxon>
        <taxon>eudicotyledons</taxon>
        <taxon>Gunneridae</taxon>
        <taxon>Pentapetalae</taxon>
        <taxon>rosids</taxon>
        <taxon>fabids</taxon>
        <taxon>Fabales</taxon>
        <taxon>Fabaceae</taxon>
        <taxon>Papilionoideae</taxon>
        <taxon>50 kb inversion clade</taxon>
        <taxon>dalbergioids sensu lato</taxon>
        <taxon>Dalbergieae</taxon>
        <taxon>Pterocarpus clade</taxon>
        <taxon>Stylosanthes</taxon>
    </lineage>
</organism>
<keyword evidence="2" id="KW-1185">Reference proteome</keyword>
<evidence type="ECO:0000313" key="2">
    <source>
        <dbReference type="Proteomes" id="UP001341840"/>
    </source>
</evidence>
<sequence length="247" mass="28822">MAEVEAMGFGNLQYISEWIVNQEIYTYLALKFDLDNNVIKDDVANIEINAEIVERALGLPSSGDEFPEYCPTDSDYEALKKSAAEFFMNDFDGYNSEGMPSFSLGMTQEFQSPTYTPKRSMPEEILDIPPINEIIPANIQEDLLTANEKKKIYNWVMNASKDSGVQEEMIVTFQGYRNLFLLRMEFRRLNPRKWINSFIINWKIKEMNNSNLPRFTKEFYCVESRILDTILNERNLITYETKENTLE</sequence>
<proteinExistence type="predicted"/>